<dbReference type="Gene3D" id="1.10.1450.10">
    <property type="entry name" value="Tetraspanin"/>
    <property type="match status" value="1"/>
</dbReference>
<keyword evidence="3 6" id="KW-0812">Transmembrane</keyword>
<keyword evidence="5 6" id="KW-0472">Membrane</keyword>
<dbReference type="GeneTree" id="ENSGT00940000161249"/>
<evidence type="ECO:0000256" key="4">
    <source>
        <dbReference type="ARBA" id="ARBA00022989"/>
    </source>
</evidence>
<dbReference type="FunFam" id="1.10.1450.10:FF:000005">
    <property type="entry name" value="Tetraspanin"/>
    <property type="match status" value="1"/>
</dbReference>
<comment type="similarity">
    <text evidence="2">Belongs to the tetraspanin (TM4SF) family.</text>
</comment>
<reference evidence="7" key="3">
    <citation type="submission" date="2025-09" db="UniProtKB">
        <authorList>
            <consortium name="Ensembl"/>
        </authorList>
    </citation>
    <scope>IDENTIFICATION</scope>
</reference>
<evidence type="ECO:0000256" key="3">
    <source>
        <dbReference type="ARBA" id="ARBA00022692"/>
    </source>
</evidence>
<protein>
    <submittedName>
        <fullName evidence="7">Tetraspanin 11</fullName>
    </submittedName>
</protein>
<sequence length="194" mass="21311">GVAGFVVFCSLLISLSLSVSLSLQYFCCLLLIFLIELVAGVLAYVYYQRLSEELKQHLNETMTENYAQPGKEAITLAVDRLQQDFKCCGSNNSLDWLQSVYMTSAVSEGRVVPDSCCKTITTLCGRRDHPSNIYKTEGGCITKLEQFLADHLLIIGAVGIGVACLQVGLFIFQYCGSTSQQTQAITIRLSQSII</sequence>
<feature type="transmembrane region" description="Helical" evidence="6">
    <location>
        <begin position="28"/>
        <end position="47"/>
    </location>
</feature>
<dbReference type="PRINTS" id="PR00259">
    <property type="entry name" value="TMFOUR"/>
</dbReference>
<keyword evidence="8" id="KW-1185">Reference proteome</keyword>
<evidence type="ECO:0000256" key="1">
    <source>
        <dbReference type="ARBA" id="ARBA00004141"/>
    </source>
</evidence>
<name>A0A8K9UN03_ONCMY</name>
<proteinExistence type="inferred from homology"/>
<dbReference type="CDD" id="cd03155">
    <property type="entry name" value="CD151_like_LEL"/>
    <property type="match status" value="1"/>
</dbReference>
<dbReference type="PANTHER" id="PTHR19282">
    <property type="entry name" value="TETRASPANIN"/>
    <property type="match status" value="1"/>
</dbReference>
<dbReference type="Ensembl" id="ENSOMYT00000150162.1">
    <property type="protein sequence ID" value="ENSOMYP00000113192.1"/>
    <property type="gene ID" value="ENSOMYG00000035832.2"/>
</dbReference>
<accession>A0A8K9UN03</accession>
<dbReference type="GO" id="GO:0005886">
    <property type="term" value="C:plasma membrane"/>
    <property type="evidence" value="ECO:0007669"/>
    <property type="project" value="TreeGrafter"/>
</dbReference>
<dbReference type="InterPro" id="IPR018499">
    <property type="entry name" value="Tetraspanin/Peripherin"/>
</dbReference>
<dbReference type="AlphaFoldDB" id="A0A8K9UN03"/>
<evidence type="ECO:0000256" key="2">
    <source>
        <dbReference type="ARBA" id="ARBA00006840"/>
    </source>
</evidence>
<dbReference type="Proteomes" id="UP000694395">
    <property type="component" value="Chromosome 15"/>
</dbReference>
<feature type="transmembrane region" description="Helical" evidence="6">
    <location>
        <begin position="152"/>
        <end position="172"/>
    </location>
</feature>
<evidence type="ECO:0000313" key="7">
    <source>
        <dbReference type="Ensembl" id="ENSOMYP00000113192.1"/>
    </source>
</evidence>
<reference evidence="7" key="2">
    <citation type="submission" date="2025-08" db="UniProtKB">
        <authorList>
            <consortium name="Ensembl"/>
        </authorList>
    </citation>
    <scope>IDENTIFICATION</scope>
</reference>
<dbReference type="Pfam" id="PF00335">
    <property type="entry name" value="Tetraspanin"/>
    <property type="match status" value="1"/>
</dbReference>
<evidence type="ECO:0000256" key="5">
    <source>
        <dbReference type="ARBA" id="ARBA00023136"/>
    </source>
</evidence>
<evidence type="ECO:0000256" key="6">
    <source>
        <dbReference type="SAM" id="Phobius"/>
    </source>
</evidence>
<dbReference type="PANTHER" id="PTHR19282:SF198">
    <property type="entry name" value="TETRASPANIN-11"/>
    <property type="match status" value="1"/>
</dbReference>
<keyword evidence="4 6" id="KW-1133">Transmembrane helix</keyword>
<dbReference type="SUPFAM" id="SSF48652">
    <property type="entry name" value="Tetraspanin"/>
    <property type="match status" value="1"/>
</dbReference>
<reference evidence="7" key="1">
    <citation type="submission" date="2020-07" db="EMBL/GenBank/DDBJ databases">
        <title>A long reads based de novo assembly of the rainbow trout Arlee double haploid line genome.</title>
        <authorList>
            <person name="Gao G."/>
            <person name="Palti Y."/>
        </authorList>
    </citation>
    <scope>NUCLEOTIDE SEQUENCE [LARGE SCALE GENOMIC DNA]</scope>
</reference>
<evidence type="ECO:0000313" key="8">
    <source>
        <dbReference type="Proteomes" id="UP000694395"/>
    </source>
</evidence>
<organism evidence="7 8">
    <name type="scientific">Oncorhynchus mykiss</name>
    <name type="common">Rainbow trout</name>
    <name type="synonym">Salmo gairdneri</name>
    <dbReference type="NCBI Taxonomy" id="8022"/>
    <lineage>
        <taxon>Eukaryota</taxon>
        <taxon>Metazoa</taxon>
        <taxon>Chordata</taxon>
        <taxon>Craniata</taxon>
        <taxon>Vertebrata</taxon>
        <taxon>Euteleostomi</taxon>
        <taxon>Actinopterygii</taxon>
        <taxon>Neopterygii</taxon>
        <taxon>Teleostei</taxon>
        <taxon>Protacanthopterygii</taxon>
        <taxon>Salmoniformes</taxon>
        <taxon>Salmonidae</taxon>
        <taxon>Salmoninae</taxon>
        <taxon>Oncorhynchus</taxon>
    </lineage>
</organism>
<comment type="subcellular location">
    <subcellularLocation>
        <location evidence="1">Membrane</location>
        <topology evidence="1">Multi-pass membrane protein</topology>
    </subcellularLocation>
</comment>
<dbReference type="InterPro" id="IPR008952">
    <property type="entry name" value="Tetraspanin_EC2_sf"/>
</dbReference>